<comment type="caution">
    <text evidence="7">The sequence shown here is derived from an EMBL/GenBank/DDBJ whole genome shotgun (WGS) entry which is preliminary data.</text>
</comment>
<evidence type="ECO:0000256" key="3">
    <source>
        <dbReference type="SAM" id="MobiDB-lite"/>
    </source>
</evidence>
<accession>A0ABP7ZIS2</accession>
<keyword evidence="8" id="KW-1185">Reference proteome</keyword>
<protein>
    <recommendedName>
        <fullName evidence="9">Transcriptional regulator</fullName>
    </recommendedName>
</protein>
<evidence type="ECO:0000259" key="6">
    <source>
        <dbReference type="SMART" id="SM01043"/>
    </source>
</evidence>
<dbReference type="SMART" id="SM00382">
    <property type="entry name" value="AAA"/>
    <property type="match status" value="1"/>
</dbReference>
<dbReference type="SMART" id="SM00862">
    <property type="entry name" value="Trans_reg_C"/>
    <property type="match status" value="1"/>
</dbReference>
<dbReference type="Gene3D" id="3.40.50.300">
    <property type="entry name" value="P-loop containing nucleotide triphosphate hydrolases"/>
    <property type="match status" value="1"/>
</dbReference>
<dbReference type="Gene3D" id="1.25.40.10">
    <property type="entry name" value="Tetratricopeptide repeat domain"/>
    <property type="match status" value="1"/>
</dbReference>
<dbReference type="InterPro" id="IPR005158">
    <property type="entry name" value="BTAD"/>
</dbReference>
<proteinExistence type="inferred from homology"/>
<dbReference type="RefSeq" id="WP_344790945.1">
    <property type="nucleotide sequence ID" value="NZ_BAABBV010000001.1"/>
</dbReference>
<feature type="domain" description="Bacterial transcriptional activator" evidence="6">
    <location>
        <begin position="77"/>
        <end position="221"/>
    </location>
</feature>
<feature type="domain" description="AAA+ ATPase" evidence="4">
    <location>
        <begin position="297"/>
        <end position="453"/>
    </location>
</feature>
<dbReference type="SUPFAM" id="SSF52540">
    <property type="entry name" value="P-loop containing nucleoside triphosphate hydrolases"/>
    <property type="match status" value="1"/>
</dbReference>
<dbReference type="Pfam" id="PF00931">
    <property type="entry name" value="NB-ARC"/>
    <property type="match status" value="1"/>
</dbReference>
<evidence type="ECO:0000256" key="1">
    <source>
        <dbReference type="ARBA" id="ARBA00005820"/>
    </source>
</evidence>
<dbReference type="Pfam" id="PF03704">
    <property type="entry name" value="BTAD"/>
    <property type="match status" value="1"/>
</dbReference>
<name>A0ABP7ZIS2_9MICO</name>
<dbReference type="InterPro" id="IPR001867">
    <property type="entry name" value="OmpR/PhoB-type_DNA-bd"/>
</dbReference>
<reference evidence="7" key="1">
    <citation type="journal article" date="2014" name="Int. J. Syst. Evol. Microbiol.">
        <title>Complete genome of a new Firmicutes species belonging to the dominant human colonic microbiota ('Ruminococcus bicirculans') reveals two chromosomes and a selective capacity to utilize plant glucans.</title>
        <authorList>
            <consortium name="NISC Comparative Sequencing Program"/>
            <person name="Wegmann U."/>
            <person name="Louis P."/>
            <person name="Goesmann A."/>
            <person name="Henrissat B."/>
            <person name="Duncan S.H."/>
            <person name="Flint H.J."/>
        </authorList>
    </citation>
    <scope>NUCLEOTIDE SEQUENCE</scope>
    <source>
        <strain evidence="7">JCM 17590</strain>
    </source>
</reference>
<dbReference type="SUPFAM" id="SSF46894">
    <property type="entry name" value="C-terminal effector domain of the bipartite response regulators"/>
    <property type="match status" value="1"/>
</dbReference>
<dbReference type="PANTHER" id="PTHR47691">
    <property type="entry name" value="REGULATOR-RELATED"/>
    <property type="match status" value="1"/>
</dbReference>
<dbReference type="InterPro" id="IPR011990">
    <property type="entry name" value="TPR-like_helical_dom_sf"/>
</dbReference>
<evidence type="ECO:0000313" key="8">
    <source>
        <dbReference type="Proteomes" id="UP001415169"/>
    </source>
</evidence>
<dbReference type="InterPro" id="IPR003593">
    <property type="entry name" value="AAA+_ATPase"/>
</dbReference>
<reference evidence="7" key="2">
    <citation type="submission" date="2023-12" db="EMBL/GenBank/DDBJ databases">
        <authorList>
            <person name="Sun Q."/>
            <person name="Inoue M."/>
        </authorList>
    </citation>
    <scope>NUCLEOTIDE SEQUENCE</scope>
    <source>
        <strain evidence="7">JCM 17590</strain>
    </source>
</reference>
<dbReference type="PRINTS" id="PR00364">
    <property type="entry name" value="DISEASERSIST"/>
</dbReference>
<sequence length="1132" mass="120463">MAETGVTEPRVQVLGPVRVAGPHGWVDVPGVNGKALIVSLVLARGAVVSVSSLVDDIWQDDPPRNARAALQTLVSRVRAVAGDELIESSAGGYRLGAPADAVDLWSPDAARRGEPGADLGETELAARLRETAEGVRVRALEERVTDAVSSGATHEAVAAARALADATPYDERAQLTLMTALAADGRRGEALRAFADFRRRLDDELGARPGPELVALNAQLLRGDGAPSADDSSVAPLASAMRASDPSSAQRKVVAHAEGGAGAEAGPKRLAIGLRAAPNELIGRDADIAALEKLMASSRLTTILGPGGLGKTRLAQELANRAARTTPGVVVVELAGIRESDDVPLAIAATLGISEVGAGRLSLRDPIVLLEVRTRIRTALAERETLLVLDNCEHVIEGAAYLVDQVLSEIPTVRVLATSRSPLQLGAESVYPLGSLPADAHGPAVQLFLERARAARPGAALPIDAVARLCEHLDGLPLAIELAAARIRSMSVDEIERRLSNRFALLRGGDRTAPERHRTLLAVIDWSWNLLSESERRMLRRLSRFPDGFSVHAATAVAIVDADPAREEEARLAASDDLDALVLQSLVSVTETPAGLRYRMLETVREFGDMALVDAGEDEIVATAQARWARRFSTEALAALATSRQSDTLLAIEAERDNLVAVLRAHDDEPEVVIPVFAALVFHWMVRNQFREVLSFAPTVARAVAGPELPADAPDAAAIALTFTAVMGIAGSQAPSPGQRGHEQRPQLPPELEEYSAVPPTELLRAGLRAGVKLRRLVRSGAVSPWLGAITQVLAAALKHQSKWGLWQLESLRESDDEVIRVIGNLFSGLLTENTGELERSIEYVTAAWEGAERLGLDWIAGQAAQGLANLASQDDRPADTLTWAELSREKLTRIGAIEEIGQNDWITSINKLKLGRRDGVAEAFERFVSDDEGPREGFDGPDARAIGWACLAELAAIDGDVDRAVELSRTAVNLYGPKPGPLALGAWYLISQAGALAASVYYDRLDDEALAIARRLRVYARVAARGRGRGGPAMVDRPVLATAAIGVAIWLLGWPGATDASRDAAAELLAFGERLHSRQDQPTLVRARAFALAERVVGASAVAAARARVAAHANLAAATSALDELLRVTRF</sequence>
<evidence type="ECO:0000259" key="5">
    <source>
        <dbReference type="SMART" id="SM00862"/>
    </source>
</evidence>
<organism evidence="7 8">
    <name type="scientific">Gryllotalpicola daejeonensis</name>
    <dbReference type="NCBI Taxonomy" id="993087"/>
    <lineage>
        <taxon>Bacteria</taxon>
        <taxon>Bacillati</taxon>
        <taxon>Actinomycetota</taxon>
        <taxon>Actinomycetes</taxon>
        <taxon>Micrococcales</taxon>
        <taxon>Microbacteriaceae</taxon>
        <taxon>Gryllotalpicola</taxon>
    </lineage>
</organism>
<comment type="similarity">
    <text evidence="1">Belongs to the AfsR/DnrI/RedD regulatory family.</text>
</comment>
<dbReference type="SUPFAM" id="SSF48452">
    <property type="entry name" value="TPR-like"/>
    <property type="match status" value="1"/>
</dbReference>
<evidence type="ECO:0008006" key="9">
    <source>
        <dbReference type="Google" id="ProtNLM"/>
    </source>
</evidence>
<gene>
    <name evidence="7" type="ORF">GCM10022286_13070</name>
</gene>
<evidence type="ECO:0000256" key="2">
    <source>
        <dbReference type="ARBA" id="ARBA00023125"/>
    </source>
</evidence>
<feature type="region of interest" description="Disordered" evidence="3">
    <location>
        <begin position="239"/>
        <end position="260"/>
    </location>
</feature>
<feature type="domain" description="OmpR/PhoB-type" evidence="5">
    <location>
        <begin position="33"/>
        <end position="95"/>
    </location>
</feature>
<dbReference type="EMBL" id="BAABBV010000001">
    <property type="protein sequence ID" value="GAA4159155.1"/>
    <property type="molecule type" value="Genomic_DNA"/>
</dbReference>
<keyword evidence="2" id="KW-0238">DNA-binding</keyword>
<dbReference type="InterPro" id="IPR027417">
    <property type="entry name" value="P-loop_NTPase"/>
</dbReference>
<dbReference type="InterPro" id="IPR002182">
    <property type="entry name" value="NB-ARC"/>
</dbReference>
<dbReference type="Proteomes" id="UP001415169">
    <property type="component" value="Unassembled WGS sequence"/>
</dbReference>
<dbReference type="SMART" id="SM01043">
    <property type="entry name" value="BTAD"/>
    <property type="match status" value="1"/>
</dbReference>
<evidence type="ECO:0000259" key="4">
    <source>
        <dbReference type="SMART" id="SM00382"/>
    </source>
</evidence>
<dbReference type="InterPro" id="IPR016032">
    <property type="entry name" value="Sig_transdc_resp-reg_C-effctor"/>
</dbReference>
<dbReference type="PANTHER" id="PTHR47691:SF3">
    <property type="entry name" value="HTH-TYPE TRANSCRIPTIONAL REGULATOR RV0890C-RELATED"/>
    <property type="match status" value="1"/>
</dbReference>
<evidence type="ECO:0000313" key="7">
    <source>
        <dbReference type="EMBL" id="GAA4159155.1"/>
    </source>
</evidence>